<name>A0A161ZM66_DAUCS</name>
<proteinExistence type="predicted"/>
<dbReference type="SMART" id="SM00256">
    <property type="entry name" value="FBOX"/>
    <property type="match status" value="1"/>
</dbReference>
<keyword evidence="4" id="KW-1185">Reference proteome</keyword>
<dbReference type="CDD" id="cd09917">
    <property type="entry name" value="F-box_SF"/>
    <property type="match status" value="1"/>
</dbReference>
<dbReference type="Proteomes" id="UP000077755">
    <property type="component" value="Chromosome 7"/>
</dbReference>
<dbReference type="InterPro" id="IPR001810">
    <property type="entry name" value="F-box_dom"/>
</dbReference>
<dbReference type="PANTHER" id="PTHR31672:SF2">
    <property type="entry name" value="F-BOX DOMAIN-CONTAINING PROTEIN"/>
    <property type="match status" value="1"/>
</dbReference>
<dbReference type="OrthoDB" id="7956040at2759"/>
<dbReference type="PROSITE" id="PS50181">
    <property type="entry name" value="FBOX"/>
    <property type="match status" value="1"/>
</dbReference>
<organism evidence="2">
    <name type="scientific">Daucus carota subsp. sativus</name>
    <name type="common">Carrot</name>
    <dbReference type="NCBI Taxonomy" id="79200"/>
    <lineage>
        <taxon>Eukaryota</taxon>
        <taxon>Viridiplantae</taxon>
        <taxon>Streptophyta</taxon>
        <taxon>Embryophyta</taxon>
        <taxon>Tracheophyta</taxon>
        <taxon>Spermatophyta</taxon>
        <taxon>Magnoliopsida</taxon>
        <taxon>eudicotyledons</taxon>
        <taxon>Gunneridae</taxon>
        <taxon>Pentapetalae</taxon>
        <taxon>asterids</taxon>
        <taxon>campanulids</taxon>
        <taxon>Apiales</taxon>
        <taxon>Apiaceae</taxon>
        <taxon>Apioideae</taxon>
        <taxon>Scandiceae</taxon>
        <taxon>Daucinae</taxon>
        <taxon>Daucus</taxon>
        <taxon>Daucus sect. Daucus</taxon>
    </lineage>
</organism>
<dbReference type="AlphaFoldDB" id="A0A161ZM66"/>
<dbReference type="SUPFAM" id="SSF117281">
    <property type="entry name" value="Kelch motif"/>
    <property type="match status" value="1"/>
</dbReference>
<dbReference type="InterPro" id="IPR013187">
    <property type="entry name" value="F-box-assoc_dom_typ3"/>
</dbReference>
<evidence type="ECO:0000313" key="2">
    <source>
        <dbReference type="EMBL" id="KZM88412.1"/>
    </source>
</evidence>
<dbReference type="InterPro" id="IPR015915">
    <property type="entry name" value="Kelch-typ_b-propeller"/>
</dbReference>
<dbReference type="Gramene" id="KZM88412">
    <property type="protein sequence ID" value="KZM88412"/>
    <property type="gene ID" value="DCAR_025487"/>
</dbReference>
<sequence length="357" mass="39995">MWRNLPSDLLANIFSILSPDSLARAMTVCREWHKCAKCTPSRLRHPAWLLALPCHTRSSLFCYVHNPTLQTWHMLSLSFVPTPSKAIATINGLVLFKSTTIALQLSVCNPFTRQFKYLPLLCIARTNPAIGVVEVGSNHFMIYVAGGMSDASKAGGATYEPTVEMYDSQFDTWEIIGTMPVEIAVRLTVWSPNESVYSNGVLYWITSARAYSIMGFQVQTNRWRELSVPMGDTLEFASLIPRSGKLTLVGGNVDAWIWELGVEDDWCLVEKMGLDLKTRFLGGKESWGCTKCVGVEGEMCLYKESGLDMLAWRKVVGECSKREWCWIKGCSTIKDKQVPKFTTKGLLIHPNLSSPVF</sequence>
<dbReference type="InterPro" id="IPR050796">
    <property type="entry name" value="SCF_F-box_component"/>
</dbReference>
<evidence type="ECO:0000259" key="1">
    <source>
        <dbReference type="PROSITE" id="PS50181"/>
    </source>
</evidence>
<reference evidence="3" key="2">
    <citation type="submission" date="2022-03" db="EMBL/GenBank/DDBJ databases">
        <title>Draft title - Genomic analysis of global carrot germplasm unveils the trajectory of domestication and the origin of high carotenoid orange carrot.</title>
        <authorList>
            <person name="Iorizzo M."/>
            <person name="Ellison S."/>
            <person name="Senalik D."/>
            <person name="Macko-Podgorni A."/>
            <person name="Grzebelus D."/>
            <person name="Bostan H."/>
            <person name="Rolling W."/>
            <person name="Curaba J."/>
            <person name="Simon P."/>
        </authorList>
    </citation>
    <scope>NUCLEOTIDE SEQUENCE</scope>
    <source>
        <tissue evidence="3">Leaf</tissue>
    </source>
</reference>
<evidence type="ECO:0000313" key="3">
    <source>
        <dbReference type="EMBL" id="WOH09839.1"/>
    </source>
</evidence>
<feature type="domain" description="F-box" evidence="1">
    <location>
        <begin position="1"/>
        <end position="33"/>
    </location>
</feature>
<dbReference type="KEGG" id="dcr:108196258"/>
<dbReference type="OMA" id="CIWELKE"/>
<dbReference type="InterPro" id="IPR036047">
    <property type="entry name" value="F-box-like_dom_sf"/>
</dbReference>
<dbReference type="Gene3D" id="1.20.1280.50">
    <property type="match status" value="1"/>
</dbReference>
<evidence type="ECO:0000313" key="4">
    <source>
        <dbReference type="Proteomes" id="UP000077755"/>
    </source>
</evidence>
<dbReference type="STRING" id="79200.A0A161ZM66"/>
<dbReference type="EMBL" id="LNRQ01000007">
    <property type="protein sequence ID" value="KZM88412.1"/>
    <property type="molecule type" value="Genomic_DNA"/>
</dbReference>
<accession>A0A161ZM66</accession>
<dbReference type="Pfam" id="PF08268">
    <property type="entry name" value="FBA_3"/>
    <property type="match status" value="1"/>
</dbReference>
<reference evidence="2" key="1">
    <citation type="journal article" date="2016" name="Nat. Genet.">
        <title>A high-quality carrot genome assembly provides new insights into carotenoid accumulation and asterid genome evolution.</title>
        <authorList>
            <person name="Iorizzo M."/>
            <person name="Ellison S."/>
            <person name="Senalik D."/>
            <person name="Zeng P."/>
            <person name="Satapoomin P."/>
            <person name="Huang J."/>
            <person name="Bowman M."/>
            <person name="Iovene M."/>
            <person name="Sanseverino W."/>
            <person name="Cavagnaro P."/>
            <person name="Yildiz M."/>
            <person name="Macko-Podgorni A."/>
            <person name="Moranska E."/>
            <person name="Grzebelus E."/>
            <person name="Grzebelus D."/>
            <person name="Ashrafi H."/>
            <person name="Zheng Z."/>
            <person name="Cheng S."/>
            <person name="Spooner D."/>
            <person name="Van Deynze A."/>
            <person name="Simon P."/>
        </authorList>
    </citation>
    <scope>NUCLEOTIDE SEQUENCE [LARGE SCALE GENOMIC DNA]</scope>
    <source>
        <tissue evidence="2">Leaf</tissue>
    </source>
</reference>
<dbReference type="Gene3D" id="2.120.10.80">
    <property type="entry name" value="Kelch-type beta propeller"/>
    <property type="match status" value="1"/>
</dbReference>
<dbReference type="Pfam" id="PF12937">
    <property type="entry name" value="F-box-like"/>
    <property type="match status" value="1"/>
</dbReference>
<dbReference type="SUPFAM" id="SSF81383">
    <property type="entry name" value="F-box domain"/>
    <property type="match status" value="1"/>
</dbReference>
<dbReference type="EMBL" id="CP093349">
    <property type="protein sequence ID" value="WOH09839.1"/>
    <property type="molecule type" value="Genomic_DNA"/>
</dbReference>
<gene>
    <name evidence="2" type="ORF">DCAR_025487</name>
    <name evidence="3" type="ORF">DCAR_0729298</name>
</gene>
<dbReference type="PANTHER" id="PTHR31672">
    <property type="entry name" value="BNACNNG10540D PROTEIN"/>
    <property type="match status" value="1"/>
</dbReference>
<protein>
    <recommendedName>
        <fullName evidence="1">F-box domain-containing protein</fullName>
    </recommendedName>
</protein>